<dbReference type="EMBL" id="CP126209">
    <property type="protein sequence ID" value="WIA11035.1"/>
    <property type="molecule type" value="Genomic_DNA"/>
</dbReference>
<protein>
    <recommendedName>
        <fullName evidence="3">RAVE complex protein Rav1 C-terminal domain-containing protein</fullName>
    </recommendedName>
</protein>
<sequence length="212" mass="23652">MRLTLNELDVHIWRALALLLPDPTSFASCCKRGSQAVRDDGFRTEWFAVHHRSLRRAQQLLAKGRALDALYCLCPASASLLFAYAAKSCNKDLMQQLLQRHATLRGGFMFPQHWFKGGIYLRTDLICSFAALTSGDPHMLRQLLPLSAGDYKEGWRSRLLLCYAARHSSAGCLQEVLAARQAHAVCTQLPLVAPQHLHMAAARTDPWAAGVR</sequence>
<name>A0ABY8TPJ0_TETOB</name>
<organism evidence="1 2">
    <name type="scientific">Tetradesmus obliquus</name>
    <name type="common">Green alga</name>
    <name type="synonym">Acutodesmus obliquus</name>
    <dbReference type="NCBI Taxonomy" id="3088"/>
    <lineage>
        <taxon>Eukaryota</taxon>
        <taxon>Viridiplantae</taxon>
        <taxon>Chlorophyta</taxon>
        <taxon>core chlorophytes</taxon>
        <taxon>Chlorophyceae</taxon>
        <taxon>CS clade</taxon>
        <taxon>Sphaeropleales</taxon>
        <taxon>Scenedesmaceae</taxon>
        <taxon>Tetradesmus</taxon>
    </lineage>
</organism>
<gene>
    <name evidence="1" type="ORF">OEZ85_011188</name>
</gene>
<evidence type="ECO:0000313" key="2">
    <source>
        <dbReference type="Proteomes" id="UP001244341"/>
    </source>
</evidence>
<evidence type="ECO:0000313" key="1">
    <source>
        <dbReference type="EMBL" id="WIA11035.1"/>
    </source>
</evidence>
<reference evidence="1 2" key="1">
    <citation type="submission" date="2023-05" db="EMBL/GenBank/DDBJ databases">
        <title>A 100% complete, gapless, phased diploid assembly of the Scenedesmus obliquus UTEX 3031 genome.</title>
        <authorList>
            <person name="Biondi T.C."/>
            <person name="Hanschen E.R."/>
            <person name="Kwon T."/>
            <person name="Eng W."/>
            <person name="Kruse C.P.S."/>
            <person name="Koehler S.I."/>
            <person name="Kunde Y."/>
            <person name="Gleasner C.D."/>
            <person name="You Mak K.T."/>
            <person name="Polle J."/>
            <person name="Hovde B.T."/>
            <person name="Starkenburg S.R."/>
        </authorList>
    </citation>
    <scope>NUCLEOTIDE SEQUENCE [LARGE SCALE GENOMIC DNA]</scope>
    <source>
        <strain evidence="1 2">DOE0152z</strain>
    </source>
</reference>
<dbReference type="Proteomes" id="UP001244341">
    <property type="component" value="Chromosome 2b"/>
</dbReference>
<proteinExistence type="predicted"/>
<evidence type="ECO:0008006" key="3">
    <source>
        <dbReference type="Google" id="ProtNLM"/>
    </source>
</evidence>
<keyword evidence="2" id="KW-1185">Reference proteome</keyword>
<accession>A0ABY8TPJ0</accession>